<feature type="compositionally biased region" description="Polar residues" evidence="11">
    <location>
        <begin position="417"/>
        <end position="430"/>
    </location>
</feature>
<dbReference type="OrthoDB" id="9792592at2"/>
<evidence type="ECO:0000256" key="4">
    <source>
        <dbReference type="ARBA" id="ARBA00022617"/>
    </source>
</evidence>
<dbReference type="GO" id="GO:0008942">
    <property type="term" value="F:nitrite reductase [NAD(P)H] activity"/>
    <property type="evidence" value="ECO:0007669"/>
    <property type="project" value="UniProtKB-EC"/>
</dbReference>
<evidence type="ECO:0000256" key="7">
    <source>
        <dbReference type="ARBA" id="ARBA00022827"/>
    </source>
</evidence>
<dbReference type="InterPro" id="IPR023753">
    <property type="entry name" value="FAD/NAD-binding_dom"/>
</dbReference>
<comment type="cofactor">
    <cofactor evidence="2">
        <name>FAD</name>
        <dbReference type="ChEBI" id="CHEBI:57692"/>
    </cofactor>
</comment>
<evidence type="ECO:0000256" key="11">
    <source>
        <dbReference type="SAM" id="MobiDB-lite"/>
    </source>
</evidence>
<protein>
    <submittedName>
        <fullName evidence="14">Nitrite reductase [NAD(P)H]</fullName>
        <ecNumber evidence="14">1.7.1.4</ecNumber>
    </submittedName>
</protein>
<gene>
    <name evidence="14" type="primary">nasD_1</name>
    <name evidence="14" type="ORF">Pla110_13820</name>
</gene>
<dbReference type="SUPFAM" id="SSF51905">
    <property type="entry name" value="FAD/NAD(P)-binding domain"/>
    <property type="match status" value="2"/>
</dbReference>
<evidence type="ECO:0000259" key="13">
    <source>
        <dbReference type="Pfam" id="PF18267"/>
    </source>
</evidence>
<keyword evidence="7" id="KW-0274">FAD</keyword>
<sequence length="439" mass="48693">MIDMRNIASRRFSQRKKVVVVGDGNVGLQFCEKMVELDRNHEHELIVFTEEKLPAYNRHAMAEYGQHQCPDQILLTPEDWYEEHGIQLHLSDRVLKIDRDERQLISSSGQIINYDLVVLATGSYAFVPPIAGIDQQGVHLFRTINDMERIIKESDQCKSVAVIGGGLFGLEAAKAVYDLGLKTHIIESAPWLMQHQLDETGASCLRSCIETQGVEVHLDTNTTEILSDGNRVCGLQFQDNSQLQVDMVIFAAGLRPRDELGRISQLAIHDEGGIIVNNQLQTSDPSIFAIGKAAWHPEVMCGLVSSGRQMATVLAQNLTGTRTEFTGTEQAVNRNLMGVDVACFGDQIFSGQDLESVTWRDPSAGVYRKLFINPQGTRILGGILVGDTSDYEFLLSLMKSHKTLNCSIDVLLKNVRQSSSETPSPNGPKQTSKRSRKAI</sequence>
<keyword evidence="15" id="KW-1185">Reference proteome</keyword>
<dbReference type="RefSeq" id="WP_144994449.1">
    <property type="nucleotide sequence ID" value="NZ_CP036281.1"/>
</dbReference>
<dbReference type="InterPro" id="IPR036188">
    <property type="entry name" value="FAD/NAD-bd_sf"/>
</dbReference>
<evidence type="ECO:0000313" key="14">
    <source>
        <dbReference type="EMBL" id="QDU79669.1"/>
    </source>
</evidence>
<evidence type="ECO:0000256" key="8">
    <source>
        <dbReference type="ARBA" id="ARBA00023002"/>
    </source>
</evidence>
<dbReference type="Gene3D" id="3.30.390.30">
    <property type="match status" value="1"/>
</dbReference>
<feature type="region of interest" description="Disordered" evidence="11">
    <location>
        <begin position="417"/>
        <end position="439"/>
    </location>
</feature>
<evidence type="ECO:0000256" key="3">
    <source>
        <dbReference type="ARBA" id="ARBA00005096"/>
    </source>
</evidence>
<feature type="domain" description="FAD/NAD(P)-binding" evidence="12">
    <location>
        <begin position="16"/>
        <end position="298"/>
    </location>
</feature>
<name>A0A518CKB9_9PLAN</name>
<comment type="pathway">
    <text evidence="3">Nitrogen metabolism; nitrate reduction (assimilation).</text>
</comment>
<keyword evidence="10" id="KW-0411">Iron-sulfur</keyword>
<dbReference type="PRINTS" id="PR00411">
    <property type="entry name" value="PNDRDTASEI"/>
</dbReference>
<dbReference type="Gene3D" id="3.50.50.60">
    <property type="entry name" value="FAD/NAD(P)-binding domain"/>
    <property type="match status" value="2"/>
</dbReference>
<evidence type="ECO:0000256" key="2">
    <source>
        <dbReference type="ARBA" id="ARBA00001974"/>
    </source>
</evidence>
<evidence type="ECO:0000259" key="12">
    <source>
        <dbReference type="Pfam" id="PF07992"/>
    </source>
</evidence>
<dbReference type="AlphaFoldDB" id="A0A518CKB9"/>
<dbReference type="GO" id="GO:0046872">
    <property type="term" value="F:metal ion binding"/>
    <property type="evidence" value="ECO:0007669"/>
    <property type="project" value="UniProtKB-KW"/>
</dbReference>
<dbReference type="InterPro" id="IPR016156">
    <property type="entry name" value="FAD/NAD-linked_Rdtase_dimer_sf"/>
</dbReference>
<dbReference type="FunFam" id="3.50.50.60:FF:000033">
    <property type="entry name" value="Nitrite reductase [NAD(P)H], large subunit"/>
    <property type="match status" value="1"/>
</dbReference>
<evidence type="ECO:0000313" key="15">
    <source>
        <dbReference type="Proteomes" id="UP000317178"/>
    </source>
</evidence>
<organism evidence="14 15">
    <name type="scientific">Polystyrenella longa</name>
    <dbReference type="NCBI Taxonomy" id="2528007"/>
    <lineage>
        <taxon>Bacteria</taxon>
        <taxon>Pseudomonadati</taxon>
        <taxon>Planctomycetota</taxon>
        <taxon>Planctomycetia</taxon>
        <taxon>Planctomycetales</taxon>
        <taxon>Planctomycetaceae</taxon>
        <taxon>Polystyrenella</taxon>
    </lineage>
</organism>
<dbReference type="PRINTS" id="PR00368">
    <property type="entry name" value="FADPNR"/>
</dbReference>
<dbReference type="Pfam" id="PF07992">
    <property type="entry name" value="Pyr_redox_2"/>
    <property type="match status" value="1"/>
</dbReference>
<keyword evidence="4" id="KW-0349">Heme</keyword>
<dbReference type="GO" id="GO:0051536">
    <property type="term" value="F:iron-sulfur cluster binding"/>
    <property type="evidence" value="ECO:0007669"/>
    <property type="project" value="UniProtKB-KW"/>
</dbReference>
<dbReference type="EC" id="1.7.1.4" evidence="14"/>
<evidence type="ECO:0000256" key="5">
    <source>
        <dbReference type="ARBA" id="ARBA00022630"/>
    </source>
</evidence>
<feature type="domain" description="NADH-rubredoxin oxidoreductase C-terminal" evidence="13">
    <location>
        <begin position="336"/>
        <end position="401"/>
    </location>
</feature>
<reference evidence="14 15" key="1">
    <citation type="submission" date="2019-02" db="EMBL/GenBank/DDBJ databases">
        <title>Deep-cultivation of Planctomycetes and their phenomic and genomic characterization uncovers novel biology.</title>
        <authorList>
            <person name="Wiegand S."/>
            <person name="Jogler M."/>
            <person name="Boedeker C."/>
            <person name="Pinto D."/>
            <person name="Vollmers J."/>
            <person name="Rivas-Marin E."/>
            <person name="Kohn T."/>
            <person name="Peeters S.H."/>
            <person name="Heuer A."/>
            <person name="Rast P."/>
            <person name="Oberbeckmann S."/>
            <person name="Bunk B."/>
            <person name="Jeske O."/>
            <person name="Meyerdierks A."/>
            <person name="Storesund J.E."/>
            <person name="Kallscheuer N."/>
            <person name="Luecker S."/>
            <person name="Lage O.M."/>
            <person name="Pohl T."/>
            <person name="Merkel B.J."/>
            <person name="Hornburger P."/>
            <person name="Mueller R.-W."/>
            <person name="Bruemmer F."/>
            <person name="Labrenz M."/>
            <person name="Spormann A.M."/>
            <person name="Op den Camp H."/>
            <person name="Overmann J."/>
            <person name="Amann R."/>
            <person name="Jetten M.S.M."/>
            <person name="Mascher T."/>
            <person name="Medema M.H."/>
            <person name="Devos D.P."/>
            <person name="Kaster A.-K."/>
            <person name="Ovreas L."/>
            <person name="Rohde M."/>
            <person name="Galperin M.Y."/>
            <person name="Jogler C."/>
        </authorList>
    </citation>
    <scope>NUCLEOTIDE SEQUENCE [LARGE SCALE GENOMIC DNA]</scope>
    <source>
        <strain evidence="14 15">Pla110</strain>
    </source>
</reference>
<dbReference type="InterPro" id="IPR041575">
    <property type="entry name" value="Rubredoxin_C"/>
</dbReference>
<dbReference type="Pfam" id="PF18267">
    <property type="entry name" value="Rubredoxin_C"/>
    <property type="match status" value="1"/>
</dbReference>
<dbReference type="EMBL" id="CP036281">
    <property type="protein sequence ID" value="QDU79669.1"/>
    <property type="molecule type" value="Genomic_DNA"/>
</dbReference>
<keyword evidence="5" id="KW-0285">Flavoprotein</keyword>
<dbReference type="InterPro" id="IPR052034">
    <property type="entry name" value="NasD-like"/>
</dbReference>
<proteinExistence type="predicted"/>
<dbReference type="KEGG" id="plon:Pla110_13820"/>
<evidence type="ECO:0000256" key="10">
    <source>
        <dbReference type="ARBA" id="ARBA00023014"/>
    </source>
</evidence>
<comment type="cofactor">
    <cofactor evidence="1">
        <name>siroheme</name>
        <dbReference type="ChEBI" id="CHEBI:60052"/>
    </cofactor>
</comment>
<dbReference type="Proteomes" id="UP000317178">
    <property type="component" value="Chromosome"/>
</dbReference>
<evidence type="ECO:0000256" key="6">
    <source>
        <dbReference type="ARBA" id="ARBA00022723"/>
    </source>
</evidence>
<evidence type="ECO:0000256" key="9">
    <source>
        <dbReference type="ARBA" id="ARBA00023004"/>
    </source>
</evidence>
<keyword evidence="9" id="KW-0408">Iron</keyword>
<keyword evidence="6" id="KW-0479">Metal-binding</keyword>
<dbReference type="PANTHER" id="PTHR43809:SF1">
    <property type="entry name" value="NITRITE REDUCTASE (NADH) LARGE SUBUNIT"/>
    <property type="match status" value="1"/>
</dbReference>
<accession>A0A518CKB9</accession>
<keyword evidence="8 14" id="KW-0560">Oxidoreductase</keyword>
<dbReference type="PANTHER" id="PTHR43809">
    <property type="entry name" value="NITRITE REDUCTASE (NADH) LARGE SUBUNIT"/>
    <property type="match status" value="1"/>
</dbReference>
<evidence type="ECO:0000256" key="1">
    <source>
        <dbReference type="ARBA" id="ARBA00001929"/>
    </source>
</evidence>